<dbReference type="KEGG" id="ble:BleG1_0962"/>
<name>A0A060LU99_9BACI</name>
<dbReference type="Pfam" id="PF02872">
    <property type="entry name" value="5_nucleotid_C"/>
    <property type="match status" value="1"/>
</dbReference>
<dbReference type="GO" id="GO:0009166">
    <property type="term" value="P:nucleotide catabolic process"/>
    <property type="evidence" value="ECO:0007669"/>
    <property type="project" value="InterPro"/>
</dbReference>
<evidence type="ECO:0000259" key="4">
    <source>
        <dbReference type="Pfam" id="PF02872"/>
    </source>
</evidence>
<dbReference type="CDD" id="cd00845">
    <property type="entry name" value="MPP_UshA_N_like"/>
    <property type="match status" value="1"/>
</dbReference>
<evidence type="ECO:0000313" key="6">
    <source>
        <dbReference type="Proteomes" id="UP000027142"/>
    </source>
</evidence>
<keyword evidence="1" id="KW-0732">Signal</keyword>
<dbReference type="InterPro" id="IPR008334">
    <property type="entry name" value="5'-Nucleotdase_C"/>
</dbReference>
<gene>
    <name evidence="5" type="ORF">BleG1_0962</name>
</gene>
<dbReference type="InterPro" id="IPR036907">
    <property type="entry name" value="5'-Nucleotdase_C_sf"/>
</dbReference>
<dbReference type="InterPro" id="IPR004843">
    <property type="entry name" value="Calcineurin-like_PHP"/>
</dbReference>
<dbReference type="STRING" id="1246626.BleG1_0962"/>
<dbReference type="PATRIC" id="fig|1246626.3.peg.965"/>
<dbReference type="AlphaFoldDB" id="A0A060LU99"/>
<dbReference type="Gene3D" id="3.90.780.10">
    <property type="entry name" value="5'-Nucleotidase, C-terminal domain"/>
    <property type="match status" value="1"/>
</dbReference>
<dbReference type="GO" id="GO:0000166">
    <property type="term" value="F:nucleotide binding"/>
    <property type="evidence" value="ECO:0007669"/>
    <property type="project" value="UniProtKB-KW"/>
</dbReference>
<comment type="similarity">
    <text evidence="2">Belongs to the 5'-nucleotidase family.</text>
</comment>
<sequence length="503" mass="55352">MKVFFLTQVVFFLFFLIGLNPAYGAEKEVVRILHTNDIHGRVVEGEGFGFAKLKTLIDFNCAGDCLLVDAGDTFHGTPFVQASKGEIAVSLMNDLHYDAFVPGNHDFNYGFRHLLHLRKQAKFVFLDGNLFYKGRKEQPFSPFIIKTVATKKIGLFGLTTTEALNKTNPSNVKEIELTNPINQAANIVDQLKQAQVDLIVAVVHLGVEGSPETSKQLAELVPDIDVIIDGHSHTLLPEGQVAENNTLLASTGAHLQALGLVTIEYDDDLLIKKAQLIKPSSTTREHLVTKEKLHMLSDRLTKEGRKVVGFTPVALIGDRQHVRVGETNLTQFLTDAIRKKTNADIALLNGGAIRSSIPKGTVTKANLQSTFPFEGSIVTVDVSGQVLVEMIEHGIRDYPLENGKFPHVSGMKVAVKWKEGTPVVEAVTLDNGMFSSSSRYTIATSDFIYSGGDGYPNQPGRFLNKYGSIQDCFVDYMKTQKPMATIHNRIVGLEANESGKRKD</sequence>
<protein>
    <submittedName>
        <fullName evidence="5">Nucleotidase</fullName>
    </submittedName>
</protein>
<dbReference type="HOGENOM" id="CLU_005854_7_3_9"/>
<evidence type="ECO:0000256" key="1">
    <source>
        <dbReference type="ARBA" id="ARBA00022729"/>
    </source>
</evidence>
<accession>A0A060LU99</accession>
<evidence type="ECO:0000313" key="5">
    <source>
        <dbReference type="EMBL" id="AIC93565.1"/>
    </source>
</evidence>
<keyword evidence="2" id="KW-0378">Hydrolase</keyword>
<dbReference type="GO" id="GO:0016788">
    <property type="term" value="F:hydrolase activity, acting on ester bonds"/>
    <property type="evidence" value="ECO:0007669"/>
    <property type="project" value="InterPro"/>
</dbReference>
<organism evidence="5 6">
    <name type="scientific">Shouchella lehensis G1</name>
    <dbReference type="NCBI Taxonomy" id="1246626"/>
    <lineage>
        <taxon>Bacteria</taxon>
        <taxon>Bacillati</taxon>
        <taxon>Bacillota</taxon>
        <taxon>Bacilli</taxon>
        <taxon>Bacillales</taxon>
        <taxon>Bacillaceae</taxon>
        <taxon>Shouchella</taxon>
    </lineage>
</organism>
<reference evidence="5 6" key="1">
    <citation type="journal article" date="2014" name="Gene">
        <title>A comparative genomic analysis of the alkalitolerant soil bacterium Bacillus lehensis G1.</title>
        <authorList>
            <person name="Noor Y.M."/>
            <person name="Samsulrizal N.H."/>
            <person name="Jema'on N.A."/>
            <person name="Low K.O."/>
            <person name="Ramli A.N."/>
            <person name="Alias N.I."/>
            <person name="Damis S.I."/>
            <person name="Fuzi S.F."/>
            <person name="Isa M.N."/>
            <person name="Murad A.M."/>
            <person name="Raih M.F."/>
            <person name="Bakar F.D."/>
            <person name="Najimudin N."/>
            <person name="Mahadi N.M."/>
            <person name="Illias R.M."/>
        </authorList>
    </citation>
    <scope>NUCLEOTIDE SEQUENCE [LARGE SCALE GENOMIC DNA]</scope>
    <source>
        <strain evidence="5 6">G1</strain>
    </source>
</reference>
<evidence type="ECO:0000256" key="2">
    <source>
        <dbReference type="RuleBase" id="RU362119"/>
    </source>
</evidence>
<keyword evidence="6" id="KW-1185">Reference proteome</keyword>
<dbReference type="SUPFAM" id="SSF55816">
    <property type="entry name" value="5'-nucleotidase (syn. UDP-sugar hydrolase), C-terminal domain"/>
    <property type="match status" value="1"/>
</dbReference>
<dbReference type="PANTHER" id="PTHR11575:SF24">
    <property type="entry name" value="5'-NUCLEOTIDASE"/>
    <property type="match status" value="1"/>
</dbReference>
<dbReference type="eggNOG" id="COG0737">
    <property type="taxonomic scope" value="Bacteria"/>
</dbReference>
<feature type="domain" description="Calcineurin-like phosphoesterase" evidence="3">
    <location>
        <begin position="31"/>
        <end position="234"/>
    </location>
</feature>
<dbReference type="EMBL" id="CP003923">
    <property type="protein sequence ID" value="AIC93565.1"/>
    <property type="molecule type" value="Genomic_DNA"/>
</dbReference>
<dbReference type="PANTHER" id="PTHR11575">
    <property type="entry name" value="5'-NUCLEOTIDASE-RELATED"/>
    <property type="match status" value="1"/>
</dbReference>
<dbReference type="InterPro" id="IPR029052">
    <property type="entry name" value="Metallo-depent_PP-like"/>
</dbReference>
<dbReference type="PRINTS" id="PR01607">
    <property type="entry name" value="APYRASEFAMLY"/>
</dbReference>
<dbReference type="Pfam" id="PF00149">
    <property type="entry name" value="Metallophos"/>
    <property type="match status" value="1"/>
</dbReference>
<dbReference type="GO" id="GO:0046872">
    <property type="term" value="F:metal ion binding"/>
    <property type="evidence" value="ECO:0007669"/>
    <property type="project" value="InterPro"/>
</dbReference>
<proteinExistence type="inferred from homology"/>
<dbReference type="PROSITE" id="PS00785">
    <property type="entry name" value="5_NUCLEOTIDASE_1"/>
    <property type="match status" value="1"/>
</dbReference>
<dbReference type="SUPFAM" id="SSF56300">
    <property type="entry name" value="Metallo-dependent phosphatases"/>
    <property type="match status" value="1"/>
</dbReference>
<dbReference type="InterPro" id="IPR006146">
    <property type="entry name" value="5'-Nucleotdase_CS"/>
</dbReference>
<keyword evidence="2" id="KW-0547">Nucleotide-binding</keyword>
<evidence type="ECO:0000259" key="3">
    <source>
        <dbReference type="Pfam" id="PF00149"/>
    </source>
</evidence>
<dbReference type="Proteomes" id="UP000027142">
    <property type="component" value="Chromosome"/>
</dbReference>
<dbReference type="Gene3D" id="3.60.21.10">
    <property type="match status" value="1"/>
</dbReference>
<feature type="domain" description="5'-Nucleotidase C-terminal" evidence="4">
    <location>
        <begin position="307"/>
        <end position="456"/>
    </location>
</feature>
<dbReference type="InterPro" id="IPR006179">
    <property type="entry name" value="5_nucleotidase/apyrase"/>
</dbReference>